<dbReference type="SUPFAM" id="SSF53187">
    <property type="entry name" value="Zn-dependent exopeptidases"/>
    <property type="match status" value="1"/>
</dbReference>
<protein>
    <submittedName>
        <fullName evidence="1">N-formylglutamate amidohydrolase</fullName>
    </submittedName>
</protein>
<dbReference type="Proteomes" id="UP001259803">
    <property type="component" value="Unassembled WGS sequence"/>
</dbReference>
<dbReference type="InterPro" id="IPR007709">
    <property type="entry name" value="N-FG_amidohydro"/>
</dbReference>
<proteinExistence type="predicted"/>
<organism evidence="1 2">
    <name type="scientific">Croceicoccus esteveae</name>
    <dbReference type="NCBI Taxonomy" id="3075597"/>
    <lineage>
        <taxon>Bacteria</taxon>
        <taxon>Pseudomonadati</taxon>
        <taxon>Pseudomonadota</taxon>
        <taxon>Alphaproteobacteria</taxon>
        <taxon>Sphingomonadales</taxon>
        <taxon>Erythrobacteraceae</taxon>
        <taxon>Croceicoccus</taxon>
    </lineage>
</organism>
<keyword evidence="2" id="KW-1185">Reference proteome</keyword>
<dbReference type="PIRSF" id="PIRSF029730">
    <property type="entry name" value="UCP029730"/>
    <property type="match status" value="1"/>
</dbReference>
<gene>
    <name evidence="1" type="ORF">RM533_03745</name>
</gene>
<name>A0ABU2ZFD2_9SPHN</name>
<reference evidence="1 2" key="1">
    <citation type="submission" date="2023-09" db="EMBL/GenBank/DDBJ databases">
        <authorList>
            <person name="Rey-Velasco X."/>
        </authorList>
    </citation>
    <scope>NUCLEOTIDE SEQUENCE [LARGE SCALE GENOMIC DNA]</scope>
    <source>
        <strain evidence="1 2">F390</strain>
    </source>
</reference>
<evidence type="ECO:0000313" key="1">
    <source>
        <dbReference type="EMBL" id="MDT0575293.1"/>
    </source>
</evidence>
<sequence>MRTPMVADGGAAAMSMALFRQIGTPRHGGIVLVADHAGNAVPDDMALGIAPELLERHIGIDIGVAGVAERMARFHEIPAHLACLSRLIVDLHREEDHEKLIPTHSDGHVIPGNIGADRTMRIARFYHPYHEALARWLEQAQPSLIISLHSFTPELASNPAETRPWEVGLLYNRNEAPARRAIRLFEAQGLTVGDNQPYSGKLLNATMNRHAEAHGRDYLAIEVRQDQIATAAGQQRWARLIAEVANGVALRPA</sequence>
<accession>A0ABU2ZFD2</accession>
<comment type="caution">
    <text evidence="1">The sequence shown here is derived from an EMBL/GenBank/DDBJ whole genome shotgun (WGS) entry which is preliminary data.</text>
</comment>
<dbReference type="EMBL" id="JAVRHS010000002">
    <property type="protein sequence ID" value="MDT0575293.1"/>
    <property type="molecule type" value="Genomic_DNA"/>
</dbReference>
<dbReference type="Gene3D" id="3.40.630.40">
    <property type="entry name" value="Zn-dependent exopeptidases"/>
    <property type="match status" value="1"/>
</dbReference>
<evidence type="ECO:0000313" key="2">
    <source>
        <dbReference type="Proteomes" id="UP001259803"/>
    </source>
</evidence>
<dbReference type="Pfam" id="PF05013">
    <property type="entry name" value="FGase"/>
    <property type="match status" value="1"/>
</dbReference>
<dbReference type="RefSeq" id="WP_311339866.1">
    <property type="nucleotide sequence ID" value="NZ_JAVRHS010000002.1"/>
</dbReference>
<dbReference type="InterPro" id="IPR011227">
    <property type="entry name" value="UCP029730"/>
</dbReference>